<keyword evidence="1" id="KW-0677">Repeat</keyword>
<dbReference type="InterPro" id="IPR056884">
    <property type="entry name" value="NPHP3-like_N"/>
</dbReference>
<feature type="domain" description="Nephrocystin 3-like N-terminal" evidence="6">
    <location>
        <begin position="282"/>
        <end position="461"/>
    </location>
</feature>
<feature type="repeat" description="ANK" evidence="2">
    <location>
        <begin position="979"/>
        <end position="1011"/>
    </location>
</feature>
<evidence type="ECO:0000256" key="1">
    <source>
        <dbReference type="ARBA" id="ARBA00022737"/>
    </source>
</evidence>
<dbReference type="InterPro" id="IPR036770">
    <property type="entry name" value="Ankyrin_rpt-contain_sf"/>
</dbReference>
<dbReference type="Gene3D" id="1.25.40.20">
    <property type="entry name" value="Ankyrin repeat-containing domain"/>
    <property type="match status" value="2"/>
</dbReference>
<feature type="repeat" description="ANK" evidence="2">
    <location>
        <begin position="946"/>
        <end position="978"/>
    </location>
</feature>
<dbReference type="SMART" id="SM00248">
    <property type="entry name" value="ANK"/>
    <property type="match status" value="10"/>
</dbReference>
<comment type="caution">
    <text evidence="7">The sequence shown here is derived from an EMBL/GenBank/DDBJ whole genome shotgun (WGS) entry which is preliminary data.</text>
</comment>
<dbReference type="PRINTS" id="PR01415">
    <property type="entry name" value="ANKYRIN"/>
</dbReference>
<sequence length="1545" mass="171083">MTRVLIQRMQARRSARYGRWDEAFRLLDPKDQATLGPHRGRTNADALARKLEDKKKECDSKRWTLFRRNDGTEVKLRDVLEKVVSWVRRFEAIGDTAVQFDPVHAALPWAAVKFLIEITVSDFETYARVADGLEIVSRIIVQVAELEKPLSGGGSLKTELSRKIVELYVKVLKFLATARRFFERSHGVQKVKVIFQGVKSTVKELTDGISSMIGDLYRLSNEVRWQDSNTKSEERHDELLSSLKDLMEAFTKPHRARLRSWLAPTFTEDARKEALALRHASTCDWVLNLPEFARWDDCDGQTSKILWLHGPAGFGKTVLCARVIDHMEGKSSSYGRVLSFFCSGITQERSRPFNILKSWIGQLIAKDDTAVEIAVEDGRIQQELSEGTAVLEADQDYLWSLLGKMIKETARCTLVIDGYDECIDAHRKISKYHGQSCRIDFLEKLSTAISGTGTRVLLVSRNQPDLYMAINEFSKDPKLLEVIDRAITKDDTRSDVSSFSKTVFTERMDMKVEKASVIADEAAVKSDGMFLWIALVSKKLHKGATPRHLKKLLKETPSEIHDAYQTELHGILNSEQAVVILKWMLFATRPLTVREMTEALAVSFNDDQSNYPHDDLPDPFTEDEVDRDFVDNYIRIPCGSLIELRKIGEDAPLPSHTIHFVHFSVKEFLLQNLACLSPSAPRAPLSTEITEHEWIGNLCLQYMCYSEFDDTSKNGIKSLAGFLGTYPLFSYTAVSWHDHFCRGKSGDAQSNMSKMVWELFRTVHWKTWAEIFEAHLQGACRDPSGNSPQHPWMRPYGRADSGYMSLEPTEFYDSEDDADTDSDTYSEDNSEDEASPLPVLPSKGKISPTPVYYAAILGLTDVIESLIKARPSDCSLEGGELGTPLQAAVVKSQGPTVELLLGHNADPSQKGGRYGTPLIAAVLLGSDDIFSQLLSACKELDVVDRGGKTALHHACSLGSIEMVEKLVKAGANVNFRSKSGRPPLIRAIAREHAAVVECLLDNGAEAKEKTALFMATQLGNEDITKLLLKHGADPYSRTWTGETALHVACGAGSAPITRMLLEYGAALDARDEDGWTPLHRAAEVNSEECAKLMLAHGASPLDEAVGGLTPFSLALQQRAIAVLDTFNGHESTRATTAASLSARLAAAVESGYVDMAESLLEVSTHLVLGGDLVRDILVLALRTERDTLFNRLSKVILKQWQVDKSIADMPENTTVWTEAEEGMIRGLSWGTEVQKDMVLHSSWRCFPGAKDIVPDAMLPIAVANRSHDVVQLLLQRGANMYRRVSGGRWSSRSSTSSALQLAIIQNSRELVALMLANGRCPIPNSGISLLATLEEAGSRGGMTRKDLTRMLIAHGALDADADTTSASTQGGGKATDGKTTHGGVNEADRDEGVEVEEQAGTGNESDAAMIYHDGEGCVSRDIAWWTDALVGEWEGSYSYGEGARDNEPTAFQIKTVCKESLSTRKKDLNLFDGGGEDTVAEFTIHGQIMSGKVFRFVKLYPSFGWMYEGEMGEIEGGGWRMKGRWARTFGEEPEGYFVVTKRLGV</sequence>
<dbReference type="PROSITE" id="PS50297">
    <property type="entry name" value="ANK_REP_REGION"/>
    <property type="match status" value="4"/>
</dbReference>
<protein>
    <recommendedName>
        <fullName evidence="9">NACHT domain-containing protein</fullName>
    </recommendedName>
</protein>
<feature type="repeat" description="ANK" evidence="2">
    <location>
        <begin position="1040"/>
        <end position="1072"/>
    </location>
</feature>
<dbReference type="SUPFAM" id="SSF48403">
    <property type="entry name" value="Ankyrin repeat"/>
    <property type="match status" value="2"/>
</dbReference>
<dbReference type="Gene3D" id="3.40.50.300">
    <property type="entry name" value="P-loop containing nucleotide triphosphate hydrolases"/>
    <property type="match status" value="1"/>
</dbReference>
<feature type="repeat" description="ANK" evidence="2">
    <location>
        <begin position="1073"/>
        <end position="1099"/>
    </location>
</feature>
<evidence type="ECO:0000259" key="4">
    <source>
        <dbReference type="Pfam" id="PF22939"/>
    </source>
</evidence>
<keyword evidence="2" id="KW-0040">ANK repeat</keyword>
<dbReference type="Proteomes" id="UP000288168">
    <property type="component" value="Unassembled WGS sequence"/>
</dbReference>
<dbReference type="InterPro" id="IPR056125">
    <property type="entry name" value="DUF7708"/>
</dbReference>
<reference evidence="7 8" key="1">
    <citation type="submission" date="2017-06" db="EMBL/GenBank/DDBJ databases">
        <title>Comparative genomic analysis of Ambrosia Fusariam Clade fungi.</title>
        <authorList>
            <person name="Stajich J.E."/>
            <person name="Carrillo J."/>
            <person name="Kijimoto T."/>
            <person name="Eskalen A."/>
            <person name="O'Donnell K."/>
            <person name="Kasson M."/>
        </authorList>
    </citation>
    <scope>NUCLEOTIDE SEQUENCE [LARGE SCALE GENOMIC DNA]</scope>
    <source>
        <strain evidence="7 8">NRRL62584</strain>
    </source>
</reference>
<evidence type="ECO:0000313" key="7">
    <source>
        <dbReference type="EMBL" id="RSL56191.1"/>
    </source>
</evidence>
<keyword evidence="8" id="KW-1185">Reference proteome</keyword>
<organism evidence="7 8">
    <name type="scientific">Fusarium duplospermum</name>
    <dbReference type="NCBI Taxonomy" id="1325734"/>
    <lineage>
        <taxon>Eukaryota</taxon>
        <taxon>Fungi</taxon>
        <taxon>Dikarya</taxon>
        <taxon>Ascomycota</taxon>
        <taxon>Pezizomycotina</taxon>
        <taxon>Sordariomycetes</taxon>
        <taxon>Hypocreomycetidae</taxon>
        <taxon>Hypocreales</taxon>
        <taxon>Nectriaceae</taxon>
        <taxon>Fusarium</taxon>
        <taxon>Fusarium solani species complex</taxon>
    </lineage>
</organism>
<dbReference type="OrthoDB" id="539213at2759"/>
<feature type="region of interest" description="Disordered" evidence="3">
    <location>
        <begin position="1361"/>
        <end position="1392"/>
    </location>
</feature>
<name>A0A428PT25_9HYPO</name>
<evidence type="ECO:0000259" key="5">
    <source>
        <dbReference type="Pfam" id="PF24809"/>
    </source>
</evidence>
<proteinExistence type="predicted"/>
<dbReference type="InterPro" id="IPR002110">
    <property type="entry name" value="Ankyrin_rpt"/>
</dbReference>
<dbReference type="PANTHER" id="PTHR24118">
    <property type="entry name" value="POTE ANKYRIN DOMAIN"/>
    <property type="match status" value="1"/>
</dbReference>
<feature type="domain" description="GPI inositol-deacylase winged helix" evidence="4">
    <location>
        <begin position="573"/>
        <end position="672"/>
    </location>
</feature>
<dbReference type="PROSITE" id="PS50088">
    <property type="entry name" value="ANK_REPEAT"/>
    <property type="match status" value="5"/>
</dbReference>
<gene>
    <name evidence="7" type="ORF">CEP54_008931</name>
</gene>
<evidence type="ECO:0000259" key="6">
    <source>
        <dbReference type="Pfam" id="PF24883"/>
    </source>
</evidence>
<dbReference type="InterPro" id="IPR054471">
    <property type="entry name" value="GPIID_WHD"/>
</dbReference>
<accession>A0A428PT25</accession>
<dbReference type="EMBL" id="NKCI01000094">
    <property type="protein sequence ID" value="RSL56191.1"/>
    <property type="molecule type" value="Genomic_DNA"/>
</dbReference>
<feature type="domain" description="DUF7708" evidence="5">
    <location>
        <begin position="79"/>
        <end position="220"/>
    </location>
</feature>
<dbReference type="STRING" id="1325734.A0A428PT25"/>
<feature type="region of interest" description="Disordered" evidence="3">
    <location>
        <begin position="812"/>
        <end position="842"/>
    </location>
</feature>
<evidence type="ECO:0000256" key="2">
    <source>
        <dbReference type="PROSITE-ProRule" id="PRU00023"/>
    </source>
</evidence>
<feature type="compositionally biased region" description="Acidic residues" evidence="3">
    <location>
        <begin position="812"/>
        <end position="834"/>
    </location>
</feature>
<evidence type="ECO:0008006" key="9">
    <source>
        <dbReference type="Google" id="ProtNLM"/>
    </source>
</evidence>
<dbReference type="InterPro" id="IPR027417">
    <property type="entry name" value="P-loop_NTPase"/>
</dbReference>
<feature type="repeat" description="ANK" evidence="2">
    <location>
        <begin position="1007"/>
        <end position="1039"/>
    </location>
</feature>
<dbReference type="Pfam" id="PF24809">
    <property type="entry name" value="DUF7708"/>
    <property type="match status" value="1"/>
</dbReference>
<dbReference type="Pfam" id="PF00023">
    <property type="entry name" value="Ank"/>
    <property type="match status" value="1"/>
</dbReference>
<dbReference type="Pfam" id="PF22939">
    <property type="entry name" value="WHD_GPIID"/>
    <property type="match status" value="1"/>
</dbReference>
<dbReference type="Pfam" id="PF12796">
    <property type="entry name" value="Ank_2"/>
    <property type="match status" value="2"/>
</dbReference>
<dbReference type="SUPFAM" id="SSF52540">
    <property type="entry name" value="P-loop containing nucleoside triphosphate hydrolases"/>
    <property type="match status" value="1"/>
</dbReference>
<dbReference type="Pfam" id="PF24883">
    <property type="entry name" value="NPHP3_N"/>
    <property type="match status" value="1"/>
</dbReference>
<evidence type="ECO:0000313" key="8">
    <source>
        <dbReference type="Proteomes" id="UP000288168"/>
    </source>
</evidence>
<dbReference type="PANTHER" id="PTHR24118:SF100">
    <property type="entry name" value="FYVE-TYPE DOMAIN-CONTAINING PROTEIN"/>
    <property type="match status" value="1"/>
</dbReference>
<evidence type="ECO:0000256" key="3">
    <source>
        <dbReference type="SAM" id="MobiDB-lite"/>
    </source>
</evidence>